<dbReference type="Proteomes" id="UP000018851">
    <property type="component" value="Chromosome"/>
</dbReference>
<evidence type="ECO:0000313" key="2">
    <source>
        <dbReference type="Proteomes" id="UP000018851"/>
    </source>
</evidence>
<protein>
    <submittedName>
        <fullName evidence="1">Uncharacterized protein</fullName>
    </submittedName>
</protein>
<dbReference type="HOGENOM" id="CLU_1853943_0_0_5"/>
<gene>
    <name evidence="1" type="ORF">NX02_18030</name>
</gene>
<keyword evidence="2" id="KW-1185">Reference proteome</keyword>
<organism evidence="1 2">
    <name type="scientific">Sphingomonas sanxanigenens DSM 19645 = NX02</name>
    <dbReference type="NCBI Taxonomy" id="1123269"/>
    <lineage>
        <taxon>Bacteria</taxon>
        <taxon>Pseudomonadati</taxon>
        <taxon>Pseudomonadota</taxon>
        <taxon>Alphaproteobacteria</taxon>
        <taxon>Sphingomonadales</taxon>
        <taxon>Sphingomonadaceae</taxon>
        <taxon>Sphingomonas</taxon>
    </lineage>
</organism>
<proteinExistence type="predicted"/>
<evidence type="ECO:0000313" key="1">
    <source>
        <dbReference type="EMBL" id="AHE55275.1"/>
    </source>
</evidence>
<sequence>MMPMAVRQAYELRGWVAQQGNLYFDGHGGTAHPHLHLIIEARGTVPTAPGPSDIRSAVKMLAWSDGQQHNHGGGRLLIRVGEPNFAQGTVNFNLQNEAFLFANMETRPQNLMAIMSGNQSNQNINEEMGWIWSYFQGR</sequence>
<dbReference type="AlphaFoldDB" id="W0AHZ1"/>
<dbReference type="EMBL" id="CP006644">
    <property type="protein sequence ID" value="AHE55275.1"/>
    <property type="molecule type" value="Genomic_DNA"/>
</dbReference>
<dbReference type="PATRIC" id="fig|1123269.5.peg.3528"/>
<dbReference type="KEGG" id="ssan:NX02_18030"/>
<name>W0AHZ1_9SPHN</name>
<reference evidence="1 2" key="1">
    <citation type="submission" date="2013-07" db="EMBL/GenBank/DDBJ databases">
        <title>Completed genome of Sphingomonas sanxanigenens NX02.</title>
        <authorList>
            <person name="Ma T."/>
            <person name="Huang H."/>
            <person name="Wu M."/>
            <person name="Li X."/>
            <person name="Li G."/>
        </authorList>
    </citation>
    <scope>NUCLEOTIDE SEQUENCE [LARGE SCALE GENOMIC DNA]</scope>
    <source>
        <strain evidence="1 2">NX02</strain>
    </source>
</reference>
<accession>W0AHZ1</accession>